<keyword evidence="2" id="KW-1185">Reference proteome</keyword>
<accession>A0A6A4GSC5</accession>
<organism evidence="1 2">
    <name type="scientific">Gymnopus androsaceus JB14</name>
    <dbReference type="NCBI Taxonomy" id="1447944"/>
    <lineage>
        <taxon>Eukaryota</taxon>
        <taxon>Fungi</taxon>
        <taxon>Dikarya</taxon>
        <taxon>Basidiomycota</taxon>
        <taxon>Agaricomycotina</taxon>
        <taxon>Agaricomycetes</taxon>
        <taxon>Agaricomycetidae</taxon>
        <taxon>Agaricales</taxon>
        <taxon>Marasmiineae</taxon>
        <taxon>Omphalotaceae</taxon>
        <taxon>Gymnopus</taxon>
    </lineage>
</organism>
<protein>
    <submittedName>
        <fullName evidence="1">Uncharacterized protein</fullName>
    </submittedName>
</protein>
<sequence length="153" mass="17651">DLLHKFELGEWHRVFIHLLRILEAYWKSSAKDDLDQRYHSLPTFINGTICIFTKSVSSLKKMTGHNFKDLLQGGMPCSDGFLPQEHDETVQNLLWDFMMFHGFRKFDMHLDSTVAIMWALTCSIGETLRKFADVTCAAFATKELPSEKAAHVR</sequence>
<evidence type="ECO:0000313" key="1">
    <source>
        <dbReference type="EMBL" id="KAE9388689.1"/>
    </source>
</evidence>
<gene>
    <name evidence="1" type="ORF">BT96DRAFT_835872</name>
</gene>
<reference evidence="1" key="1">
    <citation type="journal article" date="2019" name="Environ. Microbiol.">
        <title>Fungal ecological strategies reflected in gene transcription - a case study of two litter decomposers.</title>
        <authorList>
            <person name="Barbi F."/>
            <person name="Kohler A."/>
            <person name="Barry K."/>
            <person name="Baskaran P."/>
            <person name="Daum C."/>
            <person name="Fauchery L."/>
            <person name="Ihrmark K."/>
            <person name="Kuo A."/>
            <person name="LaButti K."/>
            <person name="Lipzen A."/>
            <person name="Morin E."/>
            <person name="Grigoriev I.V."/>
            <person name="Henrissat B."/>
            <person name="Lindahl B."/>
            <person name="Martin F."/>
        </authorList>
    </citation>
    <scope>NUCLEOTIDE SEQUENCE</scope>
    <source>
        <strain evidence="1">JB14</strain>
    </source>
</reference>
<dbReference type="EMBL" id="ML769731">
    <property type="protein sequence ID" value="KAE9388689.1"/>
    <property type="molecule type" value="Genomic_DNA"/>
</dbReference>
<proteinExistence type="predicted"/>
<dbReference type="OrthoDB" id="3269417at2759"/>
<feature type="non-terminal residue" evidence="1">
    <location>
        <position position="1"/>
    </location>
</feature>
<dbReference type="Proteomes" id="UP000799118">
    <property type="component" value="Unassembled WGS sequence"/>
</dbReference>
<name>A0A6A4GSC5_9AGAR</name>
<evidence type="ECO:0000313" key="2">
    <source>
        <dbReference type="Proteomes" id="UP000799118"/>
    </source>
</evidence>
<dbReference type="AlphaFoldDB" id="A0A6A4GSC5"/>